<name>A0A9P0ISV7_APHGO</name>
<proteinExistence type="predicted"/>
<reference evidence="2" key="1">
    <citation type="submission" date="2022-02" db="EMBL/GenBank/DDBJ databases">
        <authorList>
            <person name="King R."/>
        </authorList>
    </citation>
    <scope>NUCLEOTIDE SEQUENCE</scope>
</reference>
<reference evidence="2" key="2">
    <citation type="submission" date="2022-10" db="EMBL/GenBank/DDBJ databases">
        <authorList>
            <consortium name="ENA_rothamsted_submissions"/>
            <consortium name="culmorum"/>
            <person name="King R."/>
        </authorList>
    </citation>
    <scope>NUCLEOTIDE SEQUENCE</scope>
</reference>
<dbReference type="AlphaFoldDB" id="A0A9P0ISV7"/>
<evidence type="ECO:0000313" key="2">
    <source>
        <dbReference type="EMBL" id="CAH1716205.1"/>
    </source>
</evidence>
<accession>A0A9P0ISV7</accession>
<evidence type="ECO:0000313" key="3">
    <source>
        <dbReference type="Proteomes" id="UP001154329"/>
    </source>
</evidence>
<protein>
    <submittedName>
        <fullName evidence="2">Uncharacterized protein</fullName>
    </submittedName>
</protein>
<evidence type="ECO:0000256" key="1">
    <source>
        <dbReference type="SAM" id="Phobius"/>
    </source>
</evidence>
<gene>
    <name evidence="2" type="ORF">APHIGO_LOCUS3472</name>
</gene>
<organism evidence="2 3">
    <name type="scientific">Aphis gossypii</name>
    <name type="common">Cotton aphid</name>
    <dbReference type="NCBI Taxonomy" id="80765"/>
    <lineage>
        <taxon>Eukaryota</taxon>
        <taxon>Metazoa</taxon>
        <taxon>Ecdysozoa</taxon>
        <taxon>Arthropoda</taxon>
        <taxon>Hexapoda</taxon>
        <taxon>Insecta</taxon>
        <taxon>Pterygota</taxon>
        <taxon>Neoptera</taxon>
        <taxon>Paraneoptera</taxon>
        <taxon>Hemiptera</taxon>
        <taxon>Sternorrhyncha</taxon>
        <taxon>Aphidomorpha</taxon>
        <taxon>Aphidoidea</taxon>
        <taxon>Aphididae</taxon>
        <taxon>Aphidini</taxon>
        <taxon>Aphis</taxon>
        <taxon>Aphis</taxon>
    </lineage>
</organism>
<dbReference type="EMBL" id="OU899034">
    <property type="protein sequence ID" value="CAH1716205.1"/>
    <property type="molecule type" value="Genomic_DNA"/>
</dbReference>
<feature type="transmembrane region" description="Helical" evidence="1">
    <location>
        <begin position="20"/>
        <end position="44"/>
    </location>
</feature>
<sequence length="141" mass="16482">MDDNDVLQTDASRRKTSYMYITISYLCHYRVFLYVSVLYVYALYPTHIILYYSIIYSNGYTTDVETRFLITITPRGPMTEPITCLCLLCVCHETIFLQVTSTMLHAHTHQHRHTHAISREPTWALVVRRPGTQQCTCNQLI</sequence>
<keyword evidence="3" id="KW-1185">Reference proteome</keyword>
<keyword evidence="1" id="KW-0472">Membrane</keyword>
<keyword evidence="1" id="KW-1133">Transmembrane helix</keyword>
<keyword evidence="1" id="KW-0812">Transmembrane</keyword>
<dbReference type="Proteomes" id="UP001154329">
    <property type="component" value="Chromosome 1"/>
</dbReference>